<gene>
    <name evidence="1" type="ORF">ACFYTF_27875</name>
</gene>
<reference evidence="1 2" key="1">
    <citation type="submission" date="2024-10" db="EMBL/GenBank/DDBJ databases">
        <title>The Natural Products Discovery Center: Release of the First 8490 Sequenced Strains for Exploring Actinobacteria Biosynthetic Diversity.</title>
        <authorList>
            <person name="Kalkreuter E."/>
            <person name="Kautsar S.A."/>
            <person name="Yang D."/>
            <person name="Bader C.D."/>
            <person name="Teijaro C.N."/>
            <person name="Fluegel L."/>
            <person name="Davis C.M."/>
            <person name="Simpson J.R."/>
            <person name="Lauterbach L."/>
            <person name="Steele A.D."/>
            <person name="Gui C."/>
            <person name="Meng S."/>
            <person name="Li G."/>
            <person name="Viehrig K."/>
            <person name="Ye F."/>
            <person name="Su P."/>
            <person name="Kiefer A.F."/>
            <person name="Nichols A."/>
            <person name="Cepeda A.J."/>
            <person name="Yan W."/>
            <person name="Fan B."/>
            <person name="Jiang Y."/>
            <person name="Adhikari A."/>
            <person name="Zheng C.-J."/>
            <person name="Schuster L."/>
            <person name="Cowan T.M."/>
            <person name="Smanski M.J."/>
            <person name="Chevrette M.G."/>
            <person name="De Carvalho L.P.S."/>
            <person name="Shen B."/>
        </authorList>
    </citation>
    <scope>NUCLEOTIDE SEQUENCE [LARGE SCALE GENOMIC DNA]</scope>
    <source>
        <strain evidence="1 2">NPDC004045</strain>
    </source>
</reference>
<evidence type="ECO:0000313" key="1">
    <source>
        <dbReference type="EMBL" id="MFF0546663.1"/>
    </source>
</evidence>
<keyword evidence="2" id="KW-1185">Reference proteome</keyword>
<dbReference type="RefSeq" id="WP_387702935.1">
    <property type="nucleotide sequence ID" value="NZ_JBIAMX010000024.1"/>
</dbReference>
<evidence type="ECO:0008006" key="3">
    <source>
        <dbReference type="Google" id="ProtNLM"/>
    </source>
</evidence>
<name>A0ABW6PW50_9NOCA</name>
<evidence type="ECO:0000313" key="2">
    <source>
        <dbReference type="Proteomes" id="UP001601444"/>
    </source>
</evidence>
<dbReference type="Proteomes" id="UP001601444">
    <property type="component" value="Unassembled WGS sequence"/>
</dbReference>
<comment type="caution">
    <text evidence="1">The sequence shown here is derived from an EMBL/GenBank/DDBJ whole genome shotgun (WGS) entry which is preliminary data.</text>
</comment>
<dbReference type="EMBL" id="JBIAMX010000024">
    <property type="protein sequence ID" value="MFF0546663.1"/>
    <property type="molecule type" value="Genomic_DNA"/>
</dbReference>
<accession>A0ABW6PW50</accession>
<organism evidence="1 2">
    <name type="scientific">Nocardia thailandica</name>
    <dbReference type="NCBI Taxonomy" id="257275"/>
    <lineage>
        <taxon>Bacteria</taxon>
        <taxon>Bacillati</taxon>
        <taxon>Actinomycetota</taxon>
        <taxon>Actinomycetes</taxon>
        <taxon>Mycobacteriales</taxon>
        <taxon>Nocardiaceae</taxon>
        <taxon>Nocardia</taxon>
    </lineage>
</organism>
<protein>
    <recommendedName>
        <fullName evidence="3">DUF222 domain-containing protein</fullName>
    </recommendedName>
</protein>
<sequence length="156" mass="15856">MWPSDWPAVPRAIATATDAAVRAARAADAAAVRAALDDLAELPAEQVGVVLAAMVREQLEIAHPDGLDGDDVRAVLEPAVRGAAWLPELEAAAFVAALTGALGVSGSDEAPPPPRALQAAGVVLTARLCAATGVPATDSLRRALAEIARAETVEMP</sequence>
<proteinExistence type="predicted"/>